<dbReference type="NCBIfam" id="TIGR01879">
    <property type="entry name" value="hydantase"/>
    <property type="match status" value="1"/>
</dbReference>
<dbReference type="Gene3D" id="3.30.70.360">
    <property type="match status" value="1"/>
</dbReference>
<dbReference type="InterPro" id="IPR011650">
    <property type="entry name" value="Peptidase_M20_dimer"/>
</dbReference>
<dbReference type="GO" id="GO:0046872">
    <property type="term" value="F:metal ion binding"/>
    <property type="evidence" value="ECO:0007669"/>
    <property type="project" value="UniProtKB-KW"/>
</dbReference>
<sequence>MNRMAISKQGYAGGTEFVMLSARRERIDIAAHIIERCRTLARITDVPGNTTRTFLSPAMRTCMNTVKGWMENAGMSVSVDAVGNLRGLYSGAGTDAPRLILGSHLDTVPNAGAFDGVLGVLLSLALIESLGGRRLSFALELVGFSEEEGIRFGIPFIGSRALAGRIDESLLLRKDKSGVSVREAMRGFGLDVEAVEAAALDQSAIAYLEFHIEQGPVLESLDMPLAVVDTIVGQTRGEMVFTGATNHAGTTPMHLRHDPVAAAAQWICRVEEIARSTRDLVATVGRVETLPGAGNVIAGEARASLDIRHANDEVRINALETLVDQADFAARQRGLQCHWRAQMHQPAIQMDTRLSQIVCDAIRSTGVEPLRMSSGAGHDAMVMAERLPSAMVFLRSLGGISHHPDETVRHEDVAKAVDAGLEFLRRFDEAIIKAHA</sequence>
<dbReference type="InterPro" id="IPR002933">
    <property type="entry name" value="Peptidase_M20"/>
</dbReference>
<organism evidence="10 11">
    <name type="scientific">Edaphobacter modestus</name>
    <dbReference type="NCBI Taxonomy" id="388466"/>
    <lineage>
        <taxon>Bacteria</taxon>
        <taxon>Pseudomonadati</taxon>
        <taxon>Acidobacteriota</taxon>
        <taxon>Terriglobia</taxon>
        <taxon>Terriglobales</taxon>
        <taxon>Acidobacteriaceae</taxon>
        <taxon>Edaphobacter</taxon>
    </lineage>
</organism>
<keyword evidence="5" id="KW-0378">Hydrolase</keyword>
<dbReference type="Pfam" id="PF01546">
    <property type="entry name" value="Peptidase_M20"/>
    <property type="match status" value="1"/>
</dbReference>
<dbReference type="CDD" id="cd03884">
    <property type="entry name" value="M20_bAS"/>
    <property type="match status" value="1"/>
</dbReference>
<dbReference type="NCBIfam" id="NF006775">
    <property type="entry name" value="PRK09290.2-5"/>
    <property type="match status" value="1"/>
</dbReference>
<feature type="binding site" evidence="7">
    <location>
        <position position="148"/>
    </location>
    <ligand>
        <name>Zn(2+)</name>
        <dbReference type="ChEBI" id="CHEBI:29105"/>
        <label>2</label>
    </ligand>
</feature>
<comment type="cofactor">
    <cofactor evidence="7">
        <name>Zn(2+)</name>
        <dbReference type="ChEBI" id="CHEBI:29105"/>
    </cofactor>
    <text evidence="7">Binds 2 Zn(2+) ions per subunit.</text>
</comment>
<keyword evidence="11" id="KW-1185">Reference proteome</keyword>
<dbReference type="SUPFAM" id="SSF53187">
    <property type="entry name" value="Zn-dependent exopeptidases"/>
    <property type="match status" value="1"/>
</dbReference>
<dbReference type="GO" id="GO:0016813">
    <property type="term" value="F:hydrolase activity, acting on carbon-nitrogen (but not peptide) bonds, in linear amidines"/>
    <property type="evidence" value="ECO:0007669"/>
    <property type="project" value="InterPro"/>
</dbReference>
<protein>
    <submittedName>
        <fullName evidence="10">Allantoate deiminase</fullName>
    </submittedName>
</protein>
<proteinExistence type="inferred from homology"/>
<feature type="binding site" evidence="8">
    <location>
        <position position="295"/>
    </location>
    <ligand>
        <name>allantoate</name>
        <dbReference type="ChEBI" id="CHEBI:17536"/>
    </ligand>
</feature>
<dbReference type="Pfam" id="PF07687">
    <property type="entry name" value="M20_dimer"/>
    <property type="match status" value="1"/>
</dbReference>
<evidence type="ECO:0000256" key="4">
    <source>
        <dbReference type="ARBA" id="ARBA00022723"/>
    </source>
</evidence>
<dbReference type="Proteomes" id="UP000292958">
    <property type="component" value="Unassembled WGS sequence"/>
</dbReference>
<feature type="binding site" evidence="7">
    <location>
        <position position="402"/>
    </location>
    <ligand>
        <name>Zn(2+)</name>
        <dbReference type="ChEBI" id="CHEBI:29105"/>
        <label>2</label>
    </ligand>
</feature>
<comment type="subunit">
    <text evidence="3">Homodimer.</text>
</comment>
<reference evidence="10 11" key="1">
    <citation type="submission" date="2019-02" db="EMBL/GenBank/DDBJ databases">
        <title>Genomic Encyclopedia of Archaeal and Bacterial Type Strains, Phase II (KMG-II): from individual species to whole genera.</title>
        <authorList>
            <person name="Goeker M."/>
        </authorList>
    </citation>
    <scope>NUCLEOTIDE SEQUENCE [LARGE SCALE GENOMIC DNA]</scope>
    <source>
        <strain evidence="10 11">DSM 18101</strain>
    </source>
</reference>
<keyword evidence="7" id="KW-0862">Zinc</keyword>
<comment type="cofactor">
    <cofactor evidence="1">
        <name>Mn(2+)</name>
        <dbReference type="ChEBI" id="CHEBI:29035"/>
    </cofactor>
</comment>
<evidence type="ECO:0000256" key="8">
    <source>
        <dbReference type="PIRSR" id="PIRSR001235-2"/>
    </source>
</evidence>
<evidence type="ECO:0000256" key="6">
    <source>
        <dbReference type="ARBA" id="ARBA00023211"/>
    </source>
</evidence>
<evidence type="ECO:0000256" key="3">
    <source>
        <dbReference type="ARBA" id="ARBA00011738"/>
    </source>
</evidence>
<evidence type="ECO:0000256" key="2">
    <source>
        <dbReference type="ARBA" id="ARBA00006153"/>
    </source>
</evidence>
<feature type="binding site" evidence="7">
    <location>
        <position position="115"/>
    </location>
    <ligand>
        <name>Zn(2+)</name>
        <dbReference type="ChEBI" id="CHEBI:29105"/>
        <label>2</label>
    </ligand>
</feature>
<gene>
    <name evidence="10" type="ORF">BDD14_0328</name>
</gene>
<feature type="binding site" evidence="7">
    <location>
        <position position="104"/>
    </location>
    <ligand>
        <name>Zn(2+)</name>
        <dbReference type="ChEBI" id="CHEBI:29105"/>
        <label>1</label>
    </ligand>
</feature>
<dbReference type="EMBL" id="SHKW01000001">
    <property type="protein sequence ID" value="RZU39003.1"/>
    <property type="molecule type" value="Genomic_DNA"/>
</dbReference>
<dbReference type="Gene3D" id="3.40.630.10">
    <property type="entry name" value="Zn peptidases"/>
    <property type="match status" value="1"/>
</dbReference>
<dbReference type="InterPro" id="IPR036264">
    <property type="entry name" value="Bact_exopeptidase_dim_dom"/>
</dbReference>
<feature type="domain" description="Peptidase M20 dimerisation" evidence="9">
    <location>
        <begin position="233"/>
        <end position="327"/>
    </location>
</feature>
<evidence type="ECO:0000256" key="7">
    <source>
        <dbReference type="PIRSR" id="PIRSR001235-1"/>
    </source>
</evidence>
<feature type="binding site" evidence="8">
    <location>
        <position position="236"/>
    </location>
    <ligand>
        <name>allantoate</name>
        <dbReference type="ChEBI" id="CHEBI:17536"/>
    </ligand>
</feature>
<feature type="binding site" evidence="7">
    <location>
        <position position="115"/>
    </location>
    <ligand>
        <name>Zn(2+)</name>
        <dbReference type="ChEBI" id="CHEBI:29105"/>
        <label>1</label>
    </ligand>
</feature>
<evidence type="ECO:0000259" key="9">
    <source>
        <dbReference type="Pfam" id="PF07687"/>
    </source>
</evidence>
<dbReference type="PANTHER" id="PTHR32494:SF19">
    <property type="entry name" value="ALLANTOATE DEIMINASE-RELATED"/>
    <property type="match status" value="1"/>
</dbReference>
<dbReference type="InterPro" id="IPR010158">
    <property type="entry name" value="Amidase_Cbmase"/>
</dbReference>
<evidence type="ECO:0000256" key="5">
    <source>
        <dbReference type="ARBA" id="ARBA00022801"/>
    </source>
</evidence>
<dbReference type="PIRSF" id="PIRSF001235">
    <property type="entry name" value="Amidase_carbamoylase"/>
    <property type="match status" value="1"/>
</dbReference>
<keyword evidence="4 7" id="KW-0479">Metal-binding</keyword>
<comment type="caution">
    <text evidence="10">The sequence shown here is derived from an EMBL/GenBank/DDBJ whole genome shotgun (WGS) entry which is preliminary data.</text>
</comment>
<dbReference type="AlphaFoldDB" id="A0A4Q7YQ51"/>
<feature type="binding site" evidence="7">
    <location>
        <position position="211"/>
    </location>
    <ligand>
        <name>Zn(2+)</name>
        <dbReference type="ChEBI" id="CHEBI:29105"/>
        <label>1</label>
    </ligand>
</feature>
<feature type="binding site" evidence="8">
    <location>
        <position position="308"/>
    </location>
    <ligand>
        <name>allantoate</name>
        <dbReference type="ChEBI" id="CHEBI:17536"/>
    </ligand>
</feature>
<evidence type="ECO:0000313" key="11">
    <source>
        <dbReference type="Proteomes" id="UP000292958"/>
    </source>
</evidence>
<dbReference type="PANTHER" id="PTHR32494">
    <property type="entry name" value="ALLANTOATE DEIMINASE-RELATED"/>
    <property type="match status" value="1"/>
</dbReference>
<comment type="similarity">
    <text evidence="2">Belongs to the peptidase M20 family.</text>
</comment>
<accession>A0A4Q7YQ51</accession>
<evidence type="ECO:0000313" key="10">
    <source>
        <dbReference type="EMBL" id="RZU39003.1"/>
    </source>
</evidence>
<keyword evidence="6" id="KW-0464">Manganese</keyword>
<name>A0A4Q7YQ51_9BACT</name>
<dbReference type="SUPFAM" id="SSF55031">
    <property type="entry name" value="Bacterial exopeptidase dimerisation domain"/>
    <property type="match status" value="1"/>
</dbReference>
<evidence type="ECO:0000256" key="1">
    <source>
        <dbReference type="ARBA" id="ARBA00001936"/>
    </source>
</evidence>